<dbReference type="RefSeq" id="WP_155894839.1">
    <property type="nucleotide sequence ID" value="NZ_CP004350.1"/>
</dbReference>
<reference evidence="2" key="1">
    <citation type="submission" date="2013-02" db="EMBL/GenBank/DDBJ databases">
        <title>The complete genome sequence of Corynebacterium casei LMG S-19264 (=DSM 44701).</title>
        <authorList>
            <person name="Ruckert C."/>
            <person name="Albersmeier A."/>
            <person name="Kalinowski J."/>
        </authorList>
    </citation>
    <scope>NUCLEOTIDE SEQUENCE [LARGE SCALE GENOMIC DNA]</scope>
    <source>
        <strain evidence="2">LMG S-19264</strain>
    </source>
</reference>
<protein>
    <submittedName>
        <fullName evidence="1">Uncharacterized protein</fullName>
    </submittedName>
</protein>
<gene>
    <name evidence="1" type="ORF">CCASEI_11360</name>
</gene>
<proteinExistence type="predicted"/>
<evidence type="ECO:0000313" key="1">
    <source>
        <dbReference type="EMBL" id="AHI20826.1"/>
    </source>
</evidence>
<organism evidence="1 2">
    <name type="scientific">Corynebacterium casei LMG S-19264</name>
    <dbReference type="NCBI Taxonomy" id="1285583"/>
    <lineage>
        <taxon>Bacteria</taxon>
        <taxon>Bacillati</taxon>
        <taxon>Actinomycetota</taxon>
        <taxon>Actinomycetes</taxon>
        <taxon>Mycobacteriales</taxon>
        <taxon>Corynebacteriaceae</taxon>
        <taxon>Corynebacterium</taxon>
    </lineage>
</organism>
<dbReference type="GeneID" id="82878376"/>
<keyword evidence="2" id="KW-1185">Reference proteome</keyword>
<dbReference type="EMBL" id="CP004350">
    <property type="protein sequence ID" value="AHI20826.1"/>
    <property type="molecule type" value="Genomic_DNA"/>
</dbReference>
<accession>A0ABN4CHE5</accession>
<sequence>MMDDDSRLGIGQTEKGCEMSIDYMFDDYLEDAGLDRSAEVVPDHACQVFDGEVAKDVDSVKESSEFGPSIE</sequence>
<evidence type="ECO:0000313" key="2">
    <source>
        <dbReference type="Proteomes" id="UP000019226"/>
    </source>
</evidence>
<dbReference type="Proteomes" id="UP000019226">
    <property type="component" value="Chromosome"/>
</dbReference>
<name>A0ABN4CHE5_9CORY</name>